<reference evidence="1 2" key="1">
    <citation type="submission" date="2016-11" db="EMBL/GenBank/DDBJ databases">
        <authorList>
            <person name="Jaros S."/>
            <person name="Januszkiewicz K."/>
            <person name="Wedrychowicz H."/>
        </authorList>
    </citation>
    <scope>NUCLEOTIDE SEQUENCE [LARGE SCALE GENOMIC DNA]</scope>
    <source>
        <strain evidence="1 2">LMG 26898</strain>
    </source>
</reference>
<name>A0A1M7JX01_9PSED</name>
<dbReference type="Proteomes" id="UP000183983">
    <property type="component" value="Unassembled WGS sequence"/>
</dbReference>
<organism evidence="1 2">
    <name type="scientific">Pseudomonas asturiensis</name>
    <dbReference type="NCBI Taxonomy" id="1190415"/>
    <lineage>
        <taxon>Bacteria</taxon>
        <taxon>Pseudomonadati</taxon>
        <taxon>Pseudomonadota</taxon>
        <taxon>Gammaproteobacteria</taxon>
        <taxon>Pseudomonadales</taxon>
        <taxon>Pseudomonadaceae</taxon>
        <taxon>Pseudomonas</taxon>
    </lineage>
</organism>
<protein>
    <submittedName>
        <fullName evidence="1">Uncharacterized protein</fullName>
    </submittedName>
</protein>
<sequence length="70" mass="7998">MPEQLENCRRCAKWHQGGRVIDALTMELSYMTFIVRLEEVVLAISIQSFLCPAQSEDPEPYLLLTKVGDN</sequence>
<dbReference type="EMBL" id="FRDA01000001">
    <property type="protein sequence ID" value="SHM57067.1"/>
    <property type="molecule type" value="Genomic_DNA"/>
</dbReference>
<proteinExistence type="predicted"/>
<evidence type="ECO:0000313" key="1">
    <source>
        <dbReference type="EMBL" id="SHM57067.1"/>
    </source>
</evidence>
<accession>A0A1M7JX01</accession>
<dbReference type="AlphaFoldDB" id="A0A1M7JX01"/>
<gene>
    <name evidence="1" type="ORF">SAMN05216593_101577</name>
</gene>
<evidence type="ECO:0000313" key="2">
    <source>
        <dbReference type="Proteomes" id="UP000183983"/>
    </source>
</evidence>